<sequence>MACWVTSAIGFAGFVLLAQAARGGGSSSYQAPYQPPSPAGYGGPRPPPPAPSGSYQPPPPPSGYYQPAPPPDCPEPSTTEAPTPAPTPAPTTVATTPEPITTPTTTALPTTKPSANGGSGGQVACQCFNSTKIEEPLRNLDGAVAELDSNDQDVPANCGIPNTGDITCEIQGDTPPYTLTLDYYDRHEKLFWTDTRCLTTNLVVDTVCEDRESYAFPGYHHTALYFLKNAPEEHRKTGVAHFKCSVGEPCQP</sequence>
<keyword evidence="2" id="KW-0732">Signal</keyword>
<feature type="non-terminal residue" evidence="3">
    <location>
        <position position="1"/>
    </location>
</feature>
<evidence type="ECO:0000256" key="2">
    <source>
        <dbReference type="SAM" id="SignalP"/>
    </source>
</evidence>
<name>A0AA36C8K2_9BILA</name>
<protein>
    <submittedName>
        <fullName evidence="3">Uncharacterized protein</fullName>
    </submittedName>
</protein>
<keyword evidence="4" id="KW-1185">Reference proteome</keyword>
<feature type="compositionally biased region" description="Low complexity" evidence="1">
    <location>
        <begin position="90"/>
        <end position="113"/>
    </location>
</feature>
<feature type="signal peptide" evidence="2">
    <location>
        <begin position="1"/>
        <end position="20"/>
    </location>
</feature>
<organism evidence="3 4">
    <name type="scientific">Mesorhabditis spiculigera</name>
    <dbReference type="NCBI Taxonomy" id="96644"/>
    <lineage>
        <taxon>Eukaryota</taxon>
        <taxon>Metazoa</taxon>
        <taxon>Ecdysozoa</taxon>
        <taxon>Nematoda</taxon>
        <taxon>Chromadorea</taxon>
        <taxon>Rhabditida</taxon>
        <taxon>Rhabditina</taxon>
        <taxon>Rhabditomorpha</taxon>
        <taxon>Rhabditoidea</taxon>
        <taxon>Rhabditidae</taxon>
        <taxon>Mesorhabditinae</taxon>
        <taxon>Mesorhabditis</taxon>
    </lineage>
</organism>
<evidence type="ECO:0000256" key="1">
    <source>
        <dbReference type="SAM" id="MobiDB-lite"/>
    </source>
</evidence>
<dbReference type="EMBL" id="CATQJA010000717">
    <property type="protein sequence ID" value="CAJ0563483.1"/>
    <property type="molecule type" value="Genomic_DNA"/>
</dbReference>
<dbReference type="AlphaFoldDB" id="A0AA36C8K2"/>
<evidence type="ECO:0000313" key="4">
    <source>
        <dbReference type="Proteomes" id="UP001177023"/>
    </source>
</evidence>
<feature type="chain" id="PRO_5041281266" evidence="2">
    <location>
        <begin position="21"/>
        <end position="252"/>
    </location>
</feature>
<dbReference type="Proteomes" id="UP001177023">
    <property type="component" value="Unassembled WGS sequence"/>
</dbReference>
<reference evidence="3" key="1">
    <citation type="submission" date="2023-06" db="EMBL/GenBank/DDBJ databases">
        <authorList>
            <person name="Delattre M."/>
        </authorList>
    </citation>
    <scope>NUCLEOTIDE SEQUENCE</scope>
    <source>
        <strain evidence="3">AF72</strain>
    </source>
</reference>
<feature type="region of interest" description="Disordered" evidence="1">
    <location>
        <begin position="22"/>
        <end position="120"/>
    </location>
</feature>
<accession>A0AA36C8K2</accession>
<evidence type="ECO:0000313" key="3">
    <source>
        <dbReference type="EMBL" id="CAJ0563483.1"/>
    </source>
</evidence>
<proteinExistence type="predicted"/>
<feature type="compositionally biased region" description="Pro residues" evidence="1">
    <location>
        <begin position="33"/>
        <end position="74"/>
    </location>
</feature>
<comment type="caution">
    <text evidence="3">The sequence shown here is derived from an EMBL/GenBank/DDBJ whole genome shotgun (WGS) entry which is preliminary data.</text>
</comment>
<gene>
    <name evidence="3" type="ORF">MSPICULIGERA_LOCUS2451</name>
</gene>